<evidence type="ECO:0000259" key="4">
    <source>
        <dbReference type="Pfam" id="PF01471"/>
    </source>
</evidence>
<sequence>MTTIRRHGIWRLLAAIALAGPLLLMAAPAPEAVGATRSCSTTTPVASRPTLRYGDTGSCVKVLQNILLKKGYSIGTSYATGTFGSKTLGAVRRYQSSKLDLTIDGVVGPATWNRLVNGGGRNYSISSGPNTSSRVILSYDDCPKSYSAFQSAVLGAQSLGIALVLAPTGNCRNSGKFSASYARAHGHYVINHSISHPDLTTLSYSSVRYQLGSPGVVTSFGRPPYGAYDFTVRDAYASKAMRMWLWDVDTGDWRGKTQSQVVSHVVNYSGSGDTVLMHMGWNAFNKSAFAAMKSGLAAKGLAVCRNPGTTTPTYPKTIGC</sequence>
<dbReference type="Pfam" id="PF01522">
    <property type="entry name" value="Polysacc_deac_1"/>
    <property type="match status" value="1"/>
</dbReference>
<organism evidence="6 7">
    <name type="scientific">Fodinibacter luteus</name>
    <dbReference type="NCBI Taxonomy" id="552064"/>
    <lineage>
        <taxon>Bacteria</taxon>
        <taxon>Bacillati</taxon>
        <taxon>Actinomycetota</taxon>
        <taxon>Actinomycetes</taxon>
        <taxon>Micrococcales</taxon>
        <taxon>Intrasporangiaceae</taxon>
        <taxon>Fodinibacter (ex Wang et al. 2009)</taxon>
    </lineage>
</organism>
<evidence type="ECO:0000313" key="6">
    <source>
        <dbReference type="EMBL" id="GAA4414092.1"/>
    </source>
</evidence>
<keyword evidence="2" id="KW-0378">Hydrolase</keyword>
<dbReference type="Gene3D" id="3.20.20.370">
    <property type="entry name" value="Glycoside hydrolase/deacetylase"/>
    <property type="match status" value="1"/>
</dbReference>
<dbReference type="RefSeq" id="WP_345208857.1">
    <property type="nucleotide sequence ID" value="NZ_BAABGM010000033.1"/>
</dbReference>
<dbReference type="InterPro" id="IPR036365">
    <property type="entry name" value="PGBD-like_sf"/>
</dbReference>
<keyword evidence="1" id="KW-0479">Metal-binding</keyword>
<comment type="caution">
    <text evidence="6">The sequence shown here is derived from an EMBL/GenBank/DDBJ whole genome shotgun (WGS) entry which is preliminary data.</text>
</comment>
<keyword evidence="3" id="KW-0732">Signal</keyword>
<dbReference type="Gene3D" id="1.10.101.10">
    <property type="entry name" value="PGBD-like superfamily/PGBD"/>
    <property type="match status" value="1"/>
</dbReference>
<dbReference type="PANTHER" id="PTHR10587:SF133">
    <property type="entry name" value="CHITIN DEACETYLASE 1-RELATED"/>
    <property type="match status" value="1"/>
</dbReference>
<dbReference type="InterPro" id="IPR036366">
    <property type="entry name" value="PGBDSf"/>
</dbReference>
<evidence type="ECO:0000256" key="1">
    <source>
        <dbReference type="ARBA" id="ARBA00022723"/>
    </source>
</evidence>
<dbReference type="PANTHER" id="PTHR10587">
    <property type="entry name" value="GLYCOSYL TRANSFERASE-RELATED"/>
    <property type="match status" value="1"/>
</dbReference>
<gene>
    <name evidence="6" type="ORF">GCM10023168_37420</name>
</gene>
<evidence type="ECO:0008006" key="8">
    <source>
        <dbReference type="Google" id="ProtNLM"/>
    </source>
</evidence>
<protein>
    <recommendedName>
        <fullName evidence="8">Peptidoglycan binding protein</fullName>
    </recommendedName>
</protein>
<dbReference type="InterPro" id="IPR002477">
    <property type="entry name" value="Peptidoglycan-bd-like"/>
</dbReference>
<dbReference type="InterPro" id="IPR002509">
    <property type="entry name" value="NODB_dom"/>
</dbReference>
<accession>A0ABP8KT70</accession>
<feature type="signal peptide" evidence="3">
    <location>
        <begin position="1"/>
        <end position="26"/>
    </location>
</feature>
<proteinExistence type="predicted"/>
<feature type="domain" description="NodB homology" evidence="5">
    <location>
        <begin position="129"/>
        <end position="243"/>
    </location>
</feature>
<name>A0ABP8KT70_9MICO</name>
<keyword evidence="7" id="KW-1185">Reference proteome</keyword>
<dbReference type="InterPro" id="IPR050248">
    <property type="entry name" value="Polysacc_deacetylase_ArnD"/>
</dbReference>
<evidence type="ECO:0000256" key="2">
    <source>
        <dbReference type="ARBA" id="ARBA00022801"/>
    </source>
</evidence>
<dbReference type="Proteomes" id="UP001500945">
    <property type="component" value="Unassembled WGS sequence"/>
</dbReference>
<dbReference type="SUPFAM" id="SSF88713">
    <property type="entry name" value="Glycoside hydrolase/deacetylase"/>
    <property type="match status" value="1"/>
</dbReference>
<evidence type="ECO:0000259" key="5">
    <source>
        <dbReference type="Pfam" id="PF01522"/>
    </source>
</evidence>
<dbReference type="SUPFAM" id="SSF47090">
    <property type="entry name" value="PGBD-like"/>
    <property type="match status" value="1"/>
</dbReference>
<evidence type="ECO:0000256" key="3">
    <source>
        <dbReference type="SAM" id="SignalP"/>
    </source>
</evidence>
<dbReference type="Pfam" id="PF01471">
    <property type="entry name" value="PG_binding_1"/>
    <property type="match status" value="1"/>
</dbReference>
<dbReference type="InterPro" id="IPR011330">
    <property type="entry name" value="Glyco_hydro/deAcase_b/a-brl"/>
</dbReference>
<reference evidence="7" key="1">
    <citation type="journal article" date="2019" name="Int. J. Syst. Evol. Microbiol.">
        <title>The Global Catalogue of Microorganisms (GCM) 10K type strain sequencing project: providing services to taxonomists for standard genome sequencing and annotation.</title>
        <authorList>
            <consortium name="The Broad Institute Genomics Platform"/>
            <consortium name="The Broad Institute Genome Sequencing Center for Infectious Disease"/>
            <person name="Wu L."/>
            <person name="Ma J."/>
        </authorList>
    </citation>
    <scope>NUCLEOTIDE SEQUENCE [LARGE SCALE GENOMIC DNA]</scope>
    <source>
        <strain evidence="7">JCM 17809</strain>
    </source>
</reference>
<feature type="chain" id="PRO_5045628345" description="Peptidoglycan binding protein" evidence="3">
    <location>
        <begin position="27"/>
        <end position="320"/>
    </location>
</feature>
<dbReference type="CDD" id="cd10917">
    <property type="entry name" value="CE4_NodB_like_6s_7s"/>
    <property type="match status" value="1"/>
</dbReference>
<evidence type="ECO:0000313" key="7">
    <source>
        <dbReference type="Proteomes" id="UP001500945"/>
    </source>
</evidence>
<feature type="domain" description="Peptidoglycan binding-like" evidence="4">
    <location>
        <begin position="57"/>
        <end position="115"/>
    </location>
</feature>
<dbReference type="EMBL" id="BAABGM010000033">
    <property type="protein sequence ID" value="GAA4414092.1"/>
    <property type="molecule type" value="Genomic_DNA"/>
</dbReference>